<keyword evidence="2" id="KW-0378">Hydrolase</keyword>
<proteinExistence type="inferred from homology"/>
<dbReference type="Proteomes" id="UP000530268">
    <property type="component" value="Unassembled WGS sequence"/>
</dbReference>
<sequence length="268" mass="29278">MTRFIHLTDLHVSHPDAGDPSDKTNAIETLHRVVGIINAMEPQPDFVVASGDLTNLGDAQSYDLVQEILAPLEAPLVLALGNHDKRPEFHTALGKPASQTPYCHDTTFGGLHVITLDTLVAERVAGAICDVQFDFLEKALERHADLPKLIVMHHPPLLNTDDLPWGSLDMDSTNKLKETLQEHNVAGILCGHIHINRVSQWHGIPVVVSNGLDSTIDLLDTQNLRQVEGTGFAICDWRPSGLSVSFVPLSPAPREIAVIDRATLLSFT</sequence>
<reference evidence="6 7" key="1">
    <citation type="submission" date="2020-08" db="EMBL/GenBank/DDBJ databases">
        <title>Genomic Encyclopedia of Type Strains, Phase IV (KMG-IV): sequencing the most valuable type-strain genomes for metagenomic binning, comparative biology and taxonomic classification.</title>
        <authorList>
            <person name="Goeker M."/>
        </authorList>
    </citation>
    <scope>NUCLEOTIDE SEQUENCE [LARGE SCALE GENOMIC DNA]</scope>
    <source>
        <strain evidence="6 7">DSM 102234</strain>
    </source>
</reference>
<keyword evidence="7" id="KW-1185">Reference proteome</keyword>
<dbReference type="GO" id="GO:0046872">
    <property type="term" value="F:metal ion binding"/>
    <property type="evidence" value="ECO:0007669"/>
    <property type="project" value="UniProtKB-KW"/>
</dbReference>
<dbReference type="Pfam" id="PF00149">
    <property type="entry name" value="Metallophos"/>
    <property type="match status" value="1"/>
</dbReference>
<dbReference type="SUPFAM" id="SSF56300">
    <property type="entry name" value="Metallo-dependent phosphatases"/>
    <property type="match status" value="1"/>
</dbReference>
<dbReference type="InterPro" id="IPR029052">
    <property type="entry name" value="Metallo-depent_PP-like"/>
</dbReference>
<organism evidence="6 7">
    <name type="scientific">Sulfitobacter undariae</name>
    <dbReference type="NCBI Taxonomy" id="1563671"/>
    <lineage>
        <taxon>Bacteria</taxon>
        <taxon>Pseudomonadati</taxon>
        <taxon>Pseudomonadota</taxon>
        <taxon>Alphaproteobacteria</taxon>
        <taxon>Rhodobacterales</taxon>
        <taxon>Roseobacteraceae</taxon>
        <taxon>Sulfitobacter</taxon>
    </lineage>
</organism>
<dbReference type="GO" id="GO:0016787">
    <property type="term" value="F:hydrolase activity"/>
    <property type="evidence" value="ECO:0007669"/>
    <property type="project" value="UniProtKB-KW"/>
</dbReference>
<dbReference type="EMBL" id="JACIEI010000014">
    <property type="protein sequence ID" value="MBB3995457.1"/>
    <property type="molecule type" value="Genomic_DNA"/>
</dbReference>
<evidence type="ECO:0000256" key="4">
    <source>
        <dbReference type="ARBA" id="ARBA00025742"/>
    </source>
</evidence>
<dbReference type="InterPro" id="IPR004843">
    <property type="entry name" value="Calcineurin-like_PHP"/>
</dbReference>
<dbReference type="Gene3D" id="3.60.21.10">
    <property type="match status" value="1"/>
</dbReference>
<dbReference type="PANTHER" id="PTHR42988:SF2">
    <property type="entry name" value="CYCLIC NUCLEOTIDE PHOSPHODIESTERASE CBUA0032-RELATED"/>
    <property type="match status" value="1"/>
</dbReference>
<dbReference type="PANTHER" id="PTHR42988">
    <property type="entry name" value="PHOSPHOHYDROLASE"/>
    <property type="match status" value="1"/>
</dbReference>
<keyword evidence="3" id="KW-0408">Iron</keyword>
<evidence type="ECO:0000256" key="3">
    <source>
        <dbReference type="ARBA" id="ARBA00023004"/>
    </source>
</evidence>
<comment type="similarity">
    <text evidence="4">Belongs to the cyclic nucleotide phosphodiesterase class-III family.</text>
</comment>
<accession>A0A7W6EA63</accession>
<dbReference type="RefSeq" id="WP_184567389.1">
    <property type="nucleotide sequence ID" value="NZ_JACIEI010000014.1"/>
</dbReference>
<name>A0A7W6EA63_9RHOB</name>
<evidence type="ECO:0000313" key="6">
    <source>
        <dbReference type="EMBL" id="MBB3995457.1"/>
    </source>
</evidence>
<dbReference type="InterPro" id="IPR050884">
    <property type="entry name" value="CNP_phosphodiesterase-III"/>
</dbReference>
<feature type="domain" description="Calcineurin-like phosphoesterase" evidence="5">
    <location>
        <begin position="3"/>
        <end position="195"/>
    </location>
</feature>
<keyword evidence="1" id="KW-0479">Metal-binding</keyword>
<gene>
    <name evidence="6" type="ORF">GGR95_003113</name>
</gene>
<dbReference type="AlphaFoldDB" id="A0A7W6EA63"/>
<comment type="caution">
    <text evidence="6">The sequence shown here is derived from an EMBL/GenBank/DDBJ whole genome shotgun (WGS) entry which is preliminary data.</text>
</comment>
<protein>
    <submittedName>
        <fullName evidence="6">3',5'-cyclic AMP phosphodiesterase CpdA</fullName>
    </submittedName>
</protein>
<evidence type="ECO:0000256" key="2">
    <source>
        <dbReference type="ARBA" id="ARBA00022801"/>
    </source>
</evidence>
<evidence type="ECO:0000313" key="7">
    <source>
        <dbReference type="Proteomes" id="UP000530268"/>
    </source>
</evidence>
<evidence type="ECO:0000256" key="1">
    <source>
        <dbReference type="ARBA" id="ARBA00022723"/>
    </source>
</evidence>
<evidence type="ECO:0000259" key="5">
    <source>
        <dbReference type="Pfam" id="PF00149"/>
    </source>
</evidence>